<feature type="transmembrane region" description="Helical" evidence="6">
    <location>
        <begin position="380"/>
        <end position="398"/>
    </location>
</feature>
<dbReference type="InterPro" id="IPR050833">
    <property type="entry name" value="Poly_Biosynth_Transport"/>
</dbReference>
<dbReference type="RefSeq" id="WP_177194362.1">
    <property type="nucleotide sequence ID" value="NZ_FJNE01000006.1"/>
</dbReference>
<protein>
    <submittedName>
        <fullName evidence="7">Polysaccharide biosynthesis protein</fullName>
    </submittedName>
</protein>
<feature type="transmembrane region" description="Helical" evidence="6">
    <location>
        <begin position="51"/>
        <end position="72"/>
    </location>
</feature>
<proteinExistence type="predicted"/>
<reference evidence="7 8" key="1">
    <citation type="submission" date="2016-02" db="EMBL/GenBank/DDBJ databases">
        <authorList>
            <person name="Wen L."/>
            <person name="He K."/>
            <person name="Yang H."/>
        </authorList>
    </citation>
    <scope>NUCLEOTIDE SEQUENCE [LARGE SCALE GENOMIC DNA]</scope>
    <source>
        <strain evidence="7">Trichococcus palustris</strain>
    </source>
</reference>
<feature type="transmembrane region" description="Helical" evidence="6">
    <location>
        <begin position="124"/>
        <end position="143"/>
    </location>
</feature>
<dbReference type="Proteomes" id="UP000242754">
    <property type="component" value="Unassembled WGS sequence"/>
</dbReference>
<feature type="transmembrane region" description="Helical" evidence="6">
    <location>
        <begin position="163"/>
        <end position="182"/>
    </location>
</feature>
<dbReference type="STRING" id="140314.SAMN04488076_10463"/>
<sequence length="514" mass="58589">MRIQRTKNAGRNILFGIILKIYQVIMPFIMRTVMIYHMGILYAGLNSLFSSVLQVLNLAELGIGAAMIYSMYEPIANDDKDKICKLLNLYRKLFRYIGIVVLCIGLVLLPFIPKVISGKIPGELNVFVLYMMYLGVTILSYWLFAYKNSLLYAHQRTDISSKVILITNTFQYILQLITLLIFKNYYYYLAVSIITQVTTNMATAIIVNKMYPEYKARGKVDKSTLQEIKKSIQGLVTNKIGGTILNSADTIVISAFLGLSALAIYQNYYFIISAVISIVYIIYQASLAGIGNSLIIENSEKNYADFKTMTFIIFWIVSFCSSAMLVLLQPFMKIWMGEKNLIDYSLVVCMVIYFFVYEIDQLIGTYKDAAGIWYKDRYRPLFTALLNLCLNLILVQFIGLYGVLFSTIISMLVIGIPWLIKNLFNSVFQKESPWLYTLIIFKYAILAVLTNATTFFICSIISDEGILSLLSKLILCILIHTILNLCIFYKNPEFKRTCVLINKMSGNRLSVSAK</sequence>
<evidence type="ECO:0000256" key="3">
    <source>
        <dbReference type="ARBA" id="ARBA00022692"/>
    </source>
</evidence>
<comment type="subcellular location">
    <subcellularLocation>
        <location evidence="1">Cell membrane</location>
        <topology evidence="1">Multi-pass membrane protein</topology>
    </subcellularLocation>
</comment>
<dbReference type="InterPro" id="IPR002797">
    <property type="entry name" value="Polysacc_synth"/>
</dbReference>
<keyword evidence="8" id="KW-1185">Reference proteome</keyword>
<feature type="transmembrane region" description="Helical" evidence="6">
    <location>
        <begin position="93"/>
        <end position="112"/>
    </location>
</feature>
<feature type="transmembrane region" description="Helical" evidence="6">
    <location>
        <begin position="469"/>
        <end position="489"/>
    </location>
</feature>
<feature type="transmembrane region" description="Helical" evidence="6">
    <location>
        <begin position="21"/>
        <end position="45"/>
    </location>
</feature>
<evidence type="ECO:0000313" key="7">
    <source>
        <dbReference type="EMBL" id="CZQ96577.1"/>
    </source>
</evidence>
<accession>A0A143YR62</accession>
<evidence type="ECO:0000256" key="1">
    <source>
        <dbReference type="ARBA" id="ARBA00004651"/>
    </source>
</evidence>
<keyword evidence="2" id="KW-1003">Cell membrane</keyword>
<feature type="transmembrane region" description="Helical" evidence="6">
    <location>
        <begin position="308"/>
        <end position="329"/>
    </location>
</feature>
<keyword evidence="5 6" id="KW-0472">Membrane</keyword>
<evidence type="ECO:0000256" key="5">
    <source>
        <dbReference type="ARBA" id="ARBA00023136"/>
    </source>
</evidence>
<feature type="transmembrane region" description="Helical" evidence="6">
    <location>
        <begin position="341"/>
        <end position="359"/>
    </location>
</feature>
<evidence type="ECO:0000256" key="4">
    <source>
        <dbReference type="ARBA" id="ARBA00022989"/>
    </source>
</evidence>
<keyword evidence="3 6" id="KW-0812">Transmembrane</keyword>
<dbReference type="Pfam" id="PF01943">
    <property type="entry name" value="Polysacc_synt"/>
    <property type="match status" value="1"/>
</dbReference>
<dbReference type="AlphaFoldDB" id="A0A143YR62"/>
<evidence type="ECO:0000313" key="8">
    <source>
        <dbReference type="Proteomes" id="UP000242754"/>
    </source>
</evidence>
<dbReference type="GO" id="GO:0005886">
    <property type="term" value="C:plasma membrane"/>
    <property type="evidence" value="ECO:0007669"/>
    <property type="project" value="UniProtKB-SubCell"/>
</dbReference>
<keyword evidence="4 6" id="KW-1133">Transmembrane helix</keyword>
<organism evidence="7 8">
    <name type="scientific">Trichococcus palustris</name>
    <dbReference type="NCBI Taxonomy" id="140314"/>
    <lineage>
        <taxon>Bacteria</taxon>
        <taxon>Bacillati</taxon>
        <taxon>Bacillota</taxon>
        <taxon>Bacilli</taxon>
        <taxon>Lactobacillales</taxon>
        <taxon>Carnobacteriaceae</taxon>
        <taxon>Trichococcus</taxon>
    </lineage>
</organism>
<evidence type="ECO:0000256" key="6">
    <source>
        <dbReference type="SAM" id="Phobius"/>
    </source>
</evidence>
<feature type="transmembrane region" description="Helical" evidence="6">
    <location>
        <begin position="404"/>
        <end position="424"/>
    </location>
</feature>
<dbReference type="PANTHER" id="PTHR30250:SF26">
    <property type="entry name" value="PSMA PROTEIN"/>
    <property type="match status" value="1"/>
</dbReference>
<name>A0A143YR62_9LACT</name>
<dbReference type="EMBL" id="FJNE01000006">
    <property type="protein sequence ID" value="CZQ96577.1"/>
    <property type="molecule type" value="Genomic_DNA"/>
</dbReference>
<evidence type="ECO:0000256" key="2">
    <source>
        <dbReference type="ARBA" id="ARBA00022475"/>
    </source>
</evidence>
<feature type="transmembrane region" description="Helical" evidence="6">
    <location>
        <begin position="188"/>
        <end position="207"/>
    </location>
</feature>
<feature type="transmembrane region" description="Helical" evidence="6">
    <location>
        <begin position="244"/>
        <end position="265"/>
    </location>
</feature>
<dbReference type="PANTHER" id="PTHR30250">
    <property type="entry name" value="PST FAMILY PREDICTED COLANIC ACID TRANSPORTER"/>
    <property type="match status" value="1"/>
</dbReference>
<feature type="transmembrane region" description="Helical" evidence="6">
    <location>
        <begin position="271"/>
        <end position="296"/>
    </location>
</feature>
<feature type="transmembrane region" description="Helical" evidence="6">
    <location>
        <begin position="436"/>
        <end position="457"/>
    </location>
</feature>
<gene>
    <name evidence="7" type="ORF">Tpal_2026</name>
</gene>